<organism evidence="2 3">
    <name type="scientific">Chionoecetes opilio</name>
    <name type="common">Atlantic snow crab</name>
    <name type="synonym">Cancer opilio</name>
    <dbReference type="NCBI Taxonomy" id="41210"/>
    <lineage>
        <taxon>Eukaryota</taxon>
        <taxon>Metazoa</taxon>
        <taxon>Ecdysozoa</taxon>
        <taxon>Arthropoda</taxon>
        <taxon>Crustacea</taxon>
        <taxon>Multicrustacea</taxon>
        <taxon>Malacostraca</taxon>
        <taxon>Eumalacostraca</taxon>
        <taxon>Eucarida</taxon>
        <taxon>Decapoda</taxon>
        <taxon>Pleocyemata</taxon>
        <taxon>Brachyura</taxon>
        <taxon>Eubrachyura</taxon>
        <taxon>Majoidea</taxon>
        <taxon>Majidae</taxon>
        <taxon>Chionoecetes</taxon>
    </lineage>
</organism>
<protein>
    <recommendedName>
        <fullName evidence="1">Chitin-binding type-2 domain-containing protein</fullName>
    </recommendedName>
</protein>
<dbReference type="GO" id="GO:0005576">
    <property type="term" value="C:extracellular region"/>
    <property type="evidence" value="ECO:0007669"/>
    <property type="project" value="InterPro"/>
</dbReference>
<dbReference type="InterPro" id="IPR036508">
    <property type="entry name" value="Chitin-bd_dom_sf"/>
</dbReference>
<dbReference type="OrthoDB" id="504708at2759"/>
<dbReference type="PANTHER" id="PTHR45985:SF3">
    <property type="entry name" value="CHITIN DEACETYLASE-LIKE 4"/>
    <property type="match status" value="1"/>
</dbReference>
<evidence type="ECO:0000259" key="1">
    <source>
        <dbReference type="PROSITE" id="PS50940"/>
    </source>
</evidence>
<evidence type="ECO:0000313" key="3">
    <source>
        <dbReference type="Proteomes" id="UP000770661"/>
    </source>
</evidence>
<dbReference type="InterPro" id="IPR002557">
    <property type="entry name" value="Chitin-bd_dom"/>
</dbReference>
<evidence type="ECO:0000313" key="2">
    <source>
        <dbReference type="EMBL" id="KAG0722949.1"/>
    </source>
</evidence>
<dbReference type="GO" id="GO:0005975">
    <property type="term" value="P:carbohydrate metabolic process"/>
    <property type="evidence" value="ECO:0007669"/>
    <property type="project" value="InterPro"/>
</dbReference>
<dbReference type="AlphaFoldDB" id="A0A8J4YHF3"/>
<dbReference type="Pfam" id="PF01607">
    <property type="entry name" value="CBM_14"/>
    <property type="match status" value="1"/>
</dbReference>
<feature type="domain" description="Chitin-binding type-2" evidence="1">
    <location>
        <begin position="26"/>
        <end position="84"/>
    </location>
</feature>
<dbReference type="PROSITE" id="PS50940">
    <property type="entry name" value="CHIT_BIND_II"/>
    <property type="match status" value="1"/>
</dbReference>
<dbReference type="Gene3D" id="2.170.140.10">
    <property type="entry name" value="Chitin binding domain"/>
    <property type="match status" value="1"/>
</dbReference>
<accession>A0A8J4YHF3</accession>
<dbReference type="InterPro" id="IPR011330">
    <property type="entry name" value="Glyco_hydro/deAcase_b/a-brl"/>
</dbReference>
<reference evidence="2" key="1">
    <citation type="submission" date="2020-07" db="EMBL/GenBank/DDBJ databases">
        <title>The High-quality genome of the commercially important snow crab, Chionoecetes opilio.</title>
        <authorList>
            <person name="Jeong J.-H."/>
            <person name="Ryu S."/>
        </authorList>
    </citation>
    <scope>NUCLEOTIDE SEQUENCE</scope>
    <source>
        <strain evidence="2">MADBK_172401_WGS</strain>
        <tissue evidence="2">Digestive gland</tissue>
    </source>
</reference>
<dbReference type="PANTHER" id="PTHR45985">
    <property type="match status" value="1"/>
</dbReference>
<dbReference type="EMBL" id="JACEEZ010008873">
    <property type="protein sequence ID" value="KAG0722949.1"/>
    <property type="molecule type" value="Genomic_DNA"/>
</dbReference>
<comment type="caution">
    <text evidence="2">The sequence shown here is derived from an EMBL/GenBank/DDBJ whole genome shotgun (WGS) entry which is preliminary data.</text>
</comment>
<proteinExistence type="predicted"/>
<dbReference type="SUPFAM" id="SSF57625">
    <property type="entry name" value="Invertebrate chitin-binding proteins"/>
    <property type="match status" value="1"/>
</dbReference>
<sequence length="489" mass="55284">MGSVVRVAASAPIPSHSTDIILKVKYFIAASLPEGQFASTENCRIFYQCVGGHPYLQRCAEGSLYDGATHDCRNRFDKKLKCGPQPDAPKEEDKPVDPFKAQPCDYAKCTLPYCHCSEKGKAIPGGLNANQVPQMIMLTFDGAINDLNYETYSGIFLKNRTNPNTCPIRGTFFVSHDYTNYKLVEEFYSRGHEIAVGSVSRRAGLEDESEDTWTGEMVTMREILTKFAGVRTEDLKGQRGPHLKPGREAQYEVLSGYGFTWDSTINNPPSAIPVWPYSLEYKIPHECRAGTCPTRSFPDVWELPMNSHYKDNTYPGGFCPYLDQCSFSYQNEAEVLEWLISDFQRHYTTNRAPYIMAVTTNWFQSKVLKDALHAFIDHTMQFDDIYYVTMTEALQWVTTPQTLAQIPSFQPWNCDQKFYPDPPCPKGESCKLSLNPKFDNSTSSPFGTRYMVTCRGCPLVYPWVWDATGTGQEQDTYVLGPNTREPAAV</sequence>
<dbReference type="Proteomes" id="UP000770661">
    <property type="component" value="Unassembled WGS sequence"/>
</dbReference>
<dbReference type="SUPFAM" id="SSF88713">
    <property type="entry name" value="Glycoside hydrolase/deacetylase"/>
    <property type="match status" value="1"/>
</dbReference>
<dbReference type="CDD" id="cd10974">
    <property type="entry name" value="CE4_CDA_like_1"/>
    <property type="match status" value="1"/>
</dbReference>
<dbReference type="GO" id="GO:0008061">
    <property type="term" value="F:chitin binding"/>
    <property type="evidence" value="ECO:0007669"/>
    <property type="project" value="InterPro"/>
</dbReference>
<dbReference type="InterPro" id="IPR052740">
    <property type="entry name" value="CE4"/>
</dbReference>
<keyword evidence="3" id="KW-1185">Reference proteome</keyword>
<name>A0A8J4YHF3_CHIOP</name>
<gene>
    <name evidence="2" type="ORF">GWK47_043555</name>
</gene>
<dbReference type="Gene3D" id="3.20.20.370">
    <property type="entry name" value="Glycoside hydrolase/deacetylase"/>
    <property type="match status" value="1"/>
</dbReference>